<accession>A0A642V2M7</accession>
<evidence type="ECO:0000256" key="1">
    <source>
        <dbReference type="ARBA" id="ARBA00004123"/>
    </source>
</evidence>
<reference evidence="4" key="1">
    <citation type="journal article" date="2019" name="G3 (Bethesda)">
        <title>Genome Assemblies of Two Rare Opportunistic Yeast Pathogens: Diutina rugosa (syn. Candida rugosa) and Trichomonascus ciferrii (syn. Candida ciferrii).</title>
        <authorList>
            <person name="Mixao V."/>
            <person name="Saus E."/>
            <person name="Hansen A.P."/>
            <person name="Lass-Florl C."/>
            <person name="Gabaldon T."/>
        </authorList>
    </citation>
    <scope>NUCLEOTIDE SEQUENCE</scope>
    <source>
        <strain evidence="4">CBS 4856</strain>
    </source>
</reference>
<comment type="subcellular location">
    <subcellularLocation>
        <location evidence="1">Nucleus</location>
    </subcellularLocation>
</comment>
<name>A0A642V2M7_9ASCO</name>
<dbReference type="GO" id="GO:0000976">
    <property type="term" value="F:transcription cis-regulatory region binding"/>
    <property type="evidence" value="ECO:0007669"/>
    <property type="project" value="TreeGrafter"/>
</dbReference>
<protein>
    <recommendedName>
        <fullName evidence="6">Transcription factor domain-containing protein</fullName>
    </recommendedName>
</protein>
<dbReference type="GO" id="GO:0005634">
    <property type="term" value="C:nucleus"/>
    <property type="evidence" value="ECO:0007669"/>
    <property type="project" value="UniProtKB-SubCell"/>
</dbReference>
<evidence type="ECO:0000313" key="5">
    <source>
        <dbReference type="Proteomes" id="UP000761534"/>
    </source>
</evidence>
<dbReference type="GO" id="GO:0045944">
    <property type="term" value="P:positive regulation of transcription by RNA polymerase II"/>
    <property type="evidence" value="ECO:0007669"/>
    <property type="project" value="TreeGrafter"/>
</dbReference>
<dbReference type="EMBL" id="SWFS01000267">
    <property type="protein sequence ID" value="KAA8911952.1"/>
    <property type="molecule type" value="Genomic_DNA"/>
</dbReference>
<dbReference type="OrthoDB" id="3994232at2759"/>
<dbReference type="VEuPathDB" id="FungiDB:TRICI_003638"/>
<keyword evidence="5" id="KW-1185">Reference proteome</keyword>
<dbReference type="AlphaFoldDB" id="A0A642V2M7"/>
<evidence type="ECO:0000256" key="3">
    <source>
        <dbReference type="SAM" id="MobiDB-lite"/>
    </source>
</evidence>
<dbReference type="PANTHER" id="PTHR37534">
    <property type="entry name" value="TRANSCRIPTIONAL ACTIVATOR PROTEIN UGA3"/>
    <property type="match status" value="1"/>
</dbReference>
<dbReference type="GO" id="GO:0003700">
    <property type="term" value="F:DNA-binding transcription factor activity"/>
    <property type="evidence" value="ECO:0007669"/>
    <property type="project" value="TreeGrafter"/>
</dbReference>
<keyword evidence="2" id="KW-0539">Nucleus</keyword>
<evidence type="ECO:0000256" key="2">
    <source>
        <dbReference type="ARBA" id="ARBA00023242"/>
    </source>
</evidence>
<dbReference type="Pfam" id="PF11951">
    <property type="entry name" value="Fungal_trans_2"/>
    <property type="match status" value="1"/>
</dbReference>
<sequence>MWTPQKKRPRKPKGVSAHAVKQGKAQTSTPPQDGGYYSNSSSSQEQQTETSSSTTISTPHVLPPSQPQQPAAVPEVKIEYDDSSWGDDSSYSYSSGFSPSLTVDDLFFANPEVKQAVQDYREVPVPDAHQVVVDESDYLNVPVLDNPPSPISDSVLLRIPQWTEYSFHEWDRIMSAYRPSSFTTEQDLQRFLEHVFLRTKCTFIYPFGSDNSNPLWRGIMESKDRHDFLRYAMLTATCNILELHCKCSDWQPFRRKYMDLCMESLILKVSSYRTDDEITALFATSMILCADKSASSSDKWRVHLRGALDLLQASSQSSIPSDLHVVTRSWFAMADTLAWISAPGGGVSTKDTNEDVLDDTGWVYMTEGIVIDGFNTIRGYSQLLVPHITRAARLMMEKRKYGVYAGDQDVLYSTLSEVAILERQDFALTIVNEPIVAQSMRVSHTIHCKALQLFVRVRLFESYLNCPEVQSLTNSLLELLQSYPLRQSLGITIHWAAFVTGRSCITIEQRSIIEQLLVEMINVGLKAARNSLHRLLRYWEKFDEGEYDFDTNDLDSLAT</sequence>
<evidence type="ECO:0000313" key="4">
    <source>
        <dbReference type="EMBL" id="KAA8911952.1"/>
    </source>
</evidence>
<dbReference type="PANTHER" id="PTHR37534:SF49">
    <property type="entry name" value="LYSINE BIOSYNTHESIS REGULATORY PROTEIN LYS14"/>
    <property type="match status" value="1"/>
</dbReference>
<feature type="region of interest" description="Disordered" evidence="3">
    <location>
        <begin position="1"/>
        <end position="73"/>
    </location>
</feature>
<feature type="compositionally biased region" description="Low complexity" evidence="3">
    <location>
        <begin position="38"/>
        <end position="58"/>
    </location>
</feature>
<feature type="compositionally biased region" description="Basic residues" evidence="3">
    <location>
        <begin position="1"/>
        <end position="13"/>
    </location>
</feature>
<comment type="caution">
    <text evidence="4">The sequence shown here is derived from an EMBL/GenBank/DDBJ whole genome shotgun (WGS) entry which is preliminary data.</text>
</comment>
<organism evidence="4 5">
    <name type="scientific">Trichomonascus ciferrii</name>
    <dbReference type="NCBI Taxonomy" id="44093"/>
    <lineage>
        <taxon>Eukaryota</taxon>
        <taxon>Fungi</taxon>
        <taxon>Dikarya</taxon>
        <taxon>Ascomycota</taxon>
        <taxon>Saccharomycotina</taxon>
        <taxon>Dipodascomycetes</taxon>
        <taxon>Dipodascales</taxon>
        <taxon>Trichomonascaceae</taxon>
        <taxon>Trichomonascus</taxon>
        <taxon>Trichomonascus ciferrii complex</taxon>
    </lineage>
</organism>
<proteinExistence type="predicted"/>
<gene>
    <name evidence="4" type="ORF">TRICI_003638</name>
</gene>
<dbReference type="Proteomes" id="UP000761534">
    <property type="component" value="Unassembled WGS sequence"/>
</dbReference>
<evidence type="ECO:0008006" key="6">
    <source>
        <dbReference type="Google" id="ProtNLM"/>
    </source>
</evidence>
<dbReference type="InterPro" id="IPR021858">
    <property type="entry name" value="Fun_TF"/>
</dbReference>